<evidence type="ECO:0000256" key="6">
    <source>
        <dbReference type="ARBA" id="ARBA00022982"/>
    </source>
</evidence>
<keyword evidence="8" id="KW-0472">Membrane</keyword>
<proteinExistence type="inferred from homology"/>
<feature type="compositionally biased region" description="Acidic residues" evidence="9">
    <location>
        <begin position="57"/>
        <end position="88"/>
    </location>
</feature>
<name>A0AA38XI42_9EURO</name>
<dbReference type="Gene3D" id="1.10.287.20">
    <property type="entry name" value="Ubiquinol-cytochrome C reductase hinge domain"/>
    <property type="match status" value="1"/>
</dbReference>
<evidence type="ECO:0000256" key="5">
    <source>
        <dbReference type="ARBA" id="ARBA00022792"/>
    </source>
</evidence>
<keyword evidence="4" id="KW-0679">Respiratory chain</keyword>
<organism evidence="11 12">
    <name type="scientific">Cladophialophora chaetospira</name>
    <dbReference type="NCBI Taxonomy" id="386627"/>
    <lineage>
        <taxon>Eukaryota</taxon>
        <taxon>Fungi</taxon>
        <taxon>Dikarya</taxon>
        <taxon>Ascomycota</taxon>
        <taxon>Pezizomycotina</taxon>
        <taxon>Eurotiomycetes</taxon>
        <taxon>Chaetothyriomycetidae</taxon>
        <taxon>Chaetothyriales</taxon>
        <taxon>Herpotrichiellaceae</taxon>
        <taxon>Cladophialophora</taxon>
    </lineage>
</organism>
<keyword evidence="7" id="KW-0496">Mitochondrion</keyword>
<accession>A0AA38XI42</accession>
<sequence>MGITDFFSDLLSSVSFVQDVQAEAPADDDKEESDEGGDDKKDDEGGDEGGDDKQEGGEEGEEDGGDGEGEEEGGDDEEEEEEEEEEEPVDPKPRLEEECAKSAQCQGYKHHFDECVERVTSQEEDPDHKGPKENCVEECAFPFPLPSSRVRRVASSYKILTMSSDSLPFATLRNAMCSA</sequence>
<keyword evidence="5" id="KW-0999">Mitochondrion inner membrane</keyword>
<evidence type="ECO:0000256" key="9">
    <source>
        <dbReference type="SAM" id="MobiDB-lite"/>
    </source>
</evidence>
<evidence type="ECO:0000313" key="11">
    <source>
        <dbReference type="EMBL" id="KAJ9613890.1"/>
    </source>
</evidence>
<gene>
    <name evidence="11" type="primary">QCR6</name>
    <name evidence="11" type="ORF">H2200_002026</name>
</gene>
<dbReference type="GO" id="GO:0005743">
    <property type="term" value="C:mitochondrial inner membrane"/>
    <property type="evidence" value="ECO:0007669"/>
    <property type="project" value="UniProtKB-SubCell"/>
</dbReference>
<feature type="compositionally biased region" description="Acidic residues" evidence="9">
    <location>
        <begin position="25"/>
        <end position="37"/>
    </location>
</feature>
<feature type="domain" description="Ubiquinol-cytochrome C reductase hinge" evidence="10">
    <location>
        <begin position="90"/>
        <end position="139"/>
    </location>
</feature>
<evidence type="ECO:0000256" key="3">
    <source>
        <dbReference type="ARBA" id="ARBA00022448"/>
    </source>
</evidence>
<dbReference type="InterPro" id="IPR023184">
    <property type="entry name" value="Ubol_cytC_Rdtase_hinge_dom"/>
</dbReference>
<keyword evidence="12" id="KW-1185">Reference proteome</keyword>
<evidence type="ECO:0000256" key="8">
    <source>
        <dbReference type="ARBA" id="ARBA00023136"/>
    </source>
</evidence>
<evidence type="ECO:0000256" key="2">
    <source>
        <dbReference type="ARBA" id="ARBA00006498"/>
    </source>
</evidence>
<dbReference type="SUPFAM" id="SSF81531">
    <property type="entry name" value="Non-heme 11 kDa protein of cytochrome bc1 complex (Ubiquinol-cytochrome c reductase)"/>
    <property type="match status" value="1"/>
</dbReference>
<dbReference type="AlphaFoldDB" id="A0AA38XI42"/>
<keyword evidence="6" id="KW-0249">Electron transport</keyword>
<evidence type="ECO:0000259" key="10">
    <source>
        <dbReference type="Pfam" id="PF02320"/>
    </source>
</evidence>
<dbReference type="InterPro" id="IPR036811">
    <property type="entry name" value="Ubol_cytC_Rdtase_hinge_dom_sf"/>
</dbReference>
<dbReference type="Proteomes" id="UP001172673">
    <property type="component" value="Unassembled WGS sequence"/>
</dbReference>
<evidence type="ECO:0000256" key="7">
    <source>
        <dbReference type="ARBA" id="ARBA00023128"/>
    </source>
</evidence>
<dbReference type="EMBL" id="JAPDRK010000003">
    <property type="protein sequence ID" value="KAJ9613890.1"/>
    <property type="molecule type" value="Genomic_DNA"/>
</dbReference>
<feature type="region of interest" description="Disordered" evidence="9">
    <location>
        <begin position="18"/>
        <end position="98"/>
    </location>
</feature>
<evidence type="ECO:0000256" key="1">
    <source>
        <dbReference type="ARBA" id="ARBA00004273"/>
    </source>
</evidence>
<protein>
    <submittedName>
        <fullName evidence="11">Ubiquinol--cytochrome-c reductase subunit 6</fullName>
    </submittedName>
</protein>
<comment type="subcellular location">
    <subcellularLocation>
        <location evidence="1">Mitochondrion inner membrane</location>
    </subcellularLocation>
</comment>
<feature type="compositionally biased region" description="Basic and acidic residues" evidence="9">
    <location>
        <begin position="89"/>
        <end position="98"/>
    </location>
</feature>
<dbReference type="Pfam" id="PF02320">
    <property type="entry name" value="UCR_hinge"/>
    <property type="match status" value="1"/>
</dbReference>
<reference evidence="11" key="1">
    <citation type="submission" date="2022-10" db="EMBL/GenBank/DDBJ databases">
        <title>Culturing micro-colonial fungi from biological soil crusts in the Mojave desert and describing Neophaeococcomyces mojavensis, and introducing the new genera and species Taxawa tesnikishii.</title>
        <authorList>
            <person name="Kurbessoian T."/>
            <person name="Stajich J.E."/>
        </authorList>
    </citation>
    <scope>NUCLEOTIDE SEQUENCE</scope>
    <source>
        <strain evidence="11">TK_41</strain>
    </source>
</reference>
<comment type="caution">
    <text evidence="11">The sequence shown here is derived from an EMBL/GenBank/DDBJ whole genome shotgun (WGS) entry which is preliminary data.</text>
</comment>
<evidence type="ECO:0000313" key="12">
    <source>
        <dbReference type="Proteomes" id="UP001172673"/>
    </source>
</evidence>
<keyword evidence="3" id="KW-0813">Transport</keyword>
<evidence type="ECO:0000256" key="4">
    <source>
        <dbReference type="ARBA" id="ARBA00022660"/>
    </source>
</evidence>
<comment type="similarity">
    <text evidence="2">Belongs to the UQCRH/QCR6 family.</text>
</comment>